<dbReference type="Pfam" id="PF00704">
    <property type="entry name" value="Glyco_hydro_18"/>
    <property type="match status" value="1"/>
</dbReference>
<dbReference type="FunFam" id="3.10.50.10:FF:000003">
    <property type="entry name" value="Class V chitinase CHIT5b"/>
    <property type="match status" value="1"/>
</dbReference>
<dbReference type="InterPro" id="IPR029070">
    <property type="entry name" value="Chitinase_insertion_sf"/>
</dbReference>
<dbReference type="GO" id="GO:0006032">
    <property type="term" value="P:chitin catabolic process"/>
    <property type="evidence" value="ECO:0000318"/>
    <property type="project" value="GO_Central"/>
</dbReference>
<keyword evidence="4" id="KW-0325">Glycoprotein</keyword>
<dbReference type="InterPro" id="IPR011583">
    <property type="entry name" value="Chitinase_II/V-like_cat"/>
</dbReference>
<sequence length="388" mass="43545">MPPTLLSSFLVLMTVLLVHGPEPVTSKPHCGSKIVKSGYWPYWATDTSNLNFEFQTHVFFAFAQIDPVTYEVVPPPPSDGVSIFPTFTKLARKSNKCVKTLLSIGGGGSMSPFSAMASSAANRKAFIQSSIQLALNNSFDGLDLDWEFPDTQVDMDNLAILLKEWRAEAQKKLLLTAAVYFRNILYFWQPADQQRRYPIASINKNLDWINVMCFDYRGSWESNTGEHTALYDPNLPVVSTDDAVTDWITAGLYPHKLVMGLAFYGKQWTLQSLANTGIGAPTQTDISSKYTPVWSEIVVYLQNDGWTTVLDDATVSMYSYNTQSLQWVGYDNEVTIKKKVEYAIRIKKLKGVFVWSLNHDDSNWSLARAVASCLNTTFSPWMSCSKPP</sequence>
<comment type="similarity">
    <text evidence="1">Belongs to the glycosyl hydrolase 18 family. Chitinase class V subfamily.</text>
</comment>
<dbReference type="PaxDb" id="3218-PP1S390_12V6.1"/>
<evidence type="ECO:0000256" key="4">
    <source>
        <dbReference type="ARBA" id="ARBA00023180"/>
    </source>
</evidence>
<evidence type="ECO:0000256" key="2">
    <source>
        <dbReference type="ARBA" id="ARBA00022729"/>
    </source>
</evidence>
<dbReference type="Gramene" id="Pp3c5_27410V3.2">
    <property type="protein sequence ID" value="Pp3c5_27410V3.2"/>
    <property type="gene ID" value="Pp3c5_27410"/>
</dbReference>
<feature type="domain" description="GH18" evidence="8">
    <location>
        <begin position="34"/>
        <end position="377"/>
    </location>
</feature>
<dbReference type="Gene3D" id="3.20.20.80">
    <property type="entry name" value="Glycosidases"/>
    <property type="match status" value="1"/>
</dbReference>
<dbReference type="SMART" id="SM00636">
    <property type="entry name" value="Glyco_18"/>
    <property type="match status" value="1"/>
</dbReference>
<keyword evidence="3 6" id="KW-0378">Hydrolase</keyword>
<dbReference type="OrthoDB" id="76388at2759"/>
<dbReference type="Gramene" id="Pp3c5_27410V3.1">
    <property type="protein sequence ID" value="Pp3c5_27410V3.1"/>
    <property type="gene ID" value="Pp3c5_27410"/>
</dbReference>
<evidence type="ECO:0000313" key="9">
    <source>
        <dbReference type="EMBL" id="PNR54559.1"/>
    </source>
</evidence>
<dbReference type="GO" id="GO:0005576">
    <property type="term" value="C:extracellular region"/>
    <property type="evidence" value="ECO:0000318"/>
    <property type="project" value="GO_Central"/>
</dbReference>
<dbReference type="SUPFAM" id="SSF51445">
    <property type="entry name" value="(Trans)glycosidases"/>
    <property type="match status" value="1"/>
</dbReference>
<dbReference type="SUPFAM" id="SSF54556">
    <property type="entry name" value="Chitinase insertion domain"/>
    <property type="match status" value="1"/>
</dbReference>
<keyword evidence="11" id="KW-1185">Reference proteome</keyword>
<evidence type="ECO:0000313" key="11">
    <source>
        <dbReference type="Proteomes" id="UP000006727"/>
    </source>
</evidence>
<organism evidence="9">
    <name type="scientific">Physcomitrium patens</name>
    <name type="common">Spreading-leaved earth moss</name>
    <name type="synonym">Physcomitrella patens</name>
    <dbReference type="NCBI Taxonomy" id="3218"/>
    <lineage>
        <taxon>Eukaryota</taxon>
        <taxon>Viridiplantae</taxon>
        <taxon>Streptophyta</taxon>
        <taxon>Embryophyta</taxon>
        <taxon>Bryophyta</taxon>
        <taxon>Bryophytina</taxon>
        <taxon>Bryopsida</taxon>
        <taxon>Funariidae</taxon>
        <taxon>Funariales</taxon>
        <taxon>Funariaceae</taxon>
        <taxon>Physcomitrium</taxon>
    </lineage>
</organism>
<dbReference type="STRING" id="3218.A0A2K1KLB5"/>
<keyword evidence="5 6" id="KW-0326">Glycosidase</keyword>
<dbReference type="EnsemblPlants" id="Pp3c5_27410V3.1">
    <property type="protein sequence ID" value="Pp3c5_27410V3.1"/>
    <property type="gene ID" value="Pp3c5_27410"/>
</dbReference>
<feature type="signal peptide" evidence="7">
    <location>
        <begin position="1"/>
        <end position="20"/>
    </location>
</feature>
<dbReference type="GO" id="GO:0005975">
    <property type="term" value="P:carbohydrate metabolic process"/>
    <property type="evidence" value="ECO:0007669"/>
    <property type="project" value="InterPro"/>
</dbReference>
<dbReference type="PROSITE" id="PS01095">
    <property type="entry name" value="GH18_1"/>
    <property type="match status" value="1"/>
</dbReference>
<dbReference type="CDD" id="cd02879">
    <property type="entry name" value="GH18_plant_chitinase_class_V"/>
    <property type="match status" value="1"/>
</dbReference>
<dbReference type="EMBL" id="ABEU02000005">
    <property type="protein sequence ID" value="PNR54559.1"/>
    <property type="molecule type" value="Genomic_DNA"/>
</dbReference>
<dbReference type="AlphaFoldDB" id="A0A2K1KLB5"/>
<evidence type="ECO:0000256" key="5">
    <source>
        <dbReference type="ARBA" id="ARBA00023295"/>
    </source>
</evidence>
<dbReference type="RefSeq" id="XP_024375474.1">
    <property type="nucleotide sequence ID" value="XM_024519706.2"/>
</dbReference>
<proteinExistence type="inferred from homology"/>
<keyword evidence="2 7" id="KW-0732">Signal</keyword>
<dbReference type="PROSITE" id="PS51910">
    <property type="entry name" value="GH18_2"/>
    <property type="match status" value="1"/>
</dbReference>
<dbReference type="Proteomes" id="UP000006727">
    <property type="component" value="Chromosome 5"/>
</dbReference>
<evidence type="ECO:0000259" key="8">
    <source>
        <dbReference type="PROSITE" id="PS51910"/>
    </source>
</evidence>
<evidence type="ECO:0000256" key="1">
    <source>
        <dbReference type="ARBA" id="ARBA00008682"/>
    </source>
</evidence>
<protein>
    <recommendedName>
        <fullName evidence="8">GH18 domain-containing protein</fullName>
    </recommendedName>
</protein>
<dbReference type="InterPro" id="IPR001579">
    <property type="entry name" value="Glyco_hydro_18_chit_AS"/>
</dbReference>
<dbReference type="InterPro" id="IPR001223">
    <property type="entry name" value="Glyco_hydro18_cat"/>
</dbReference>
<evidence type="ECO:0000256" key="6">
    <source>
        <dbReference type="RuleBase" id="RU000489"/>
    </source>
</evidence>
<evidence type="ECO:0000256" key="7">
    <source>
        <dbReference type="SAM" id="SignalP"/>
    </source>
</evidence>
<dbReference type="PANTHER" id="PTHR11177">
    <property type="entry name" value="CHITINASE"/>
    <property type="match status" value="1"/>
</dbReference>
<dbReference type="GO" id="GO:0008061">
    <property type="term" value="F:chitin binding"/>
    <property type="evidence" value="ECO:0007669"/>
    <property type="project" value="InterPro"/>
</dbReference>
<feature type="chain" id="PRO_5044576445" description="GH18 domain-containing protein" evidence="7">
    <location>
        <begin position="21"/>
        <end position="388"/>
    </location>
</feature>
<reference evidence="10" key="3">
    <citation type="submission" date="2020-12" db="UniProtKB">
        <authorList>
            <consortium name="EnsemblPlants"/>
        </authorList>
    </citation>
    <scope>IDENTIFICATION</scope>
</reference>
<accession>A0A2K1KLB5</accession>
<reference evidence="9 11" key="1">
    <citation type="journal article" date="2008" name="Science">
        <title>The Physcomitrella genome reveals evolutionary insights into the conquest of land by plants.</title>
        <authorList>
            <person name="Rensing S."/>
            <person name="Lang D."/>
            <person name="Zimmer A."/>
            <person name="Terry A."/>
            <person name="Salamov A."/>
            <person name="Shapiro H."/>
            <person name="Nishiyama T."/>
            <person name="Perroud P.-F."/>
            <person name="Lindquist E."/>
            <person name="Kamisugi Y."/>
            <person name="Tanahashi T."/>
            <person name="Sakakibara K."/>
            <person name="Fujita T."/>
            <person name="Oishi K."/>
            <person name="Shin-I T."/>
            <person name="Kuroki Y."/>
            <person name="Toyoda A."/>
            <person name="Suzuki Y."/>
            <person name="Hashimoto A."/>
            <person name="Yamaguchi K."/>
            <person name="Sugano A."/>
            <person name="Kohara Y."/>
            <person name="Fujiyama A."/>
            <person name="Anterola A."/>
            <person name="Aoki S."/>
            <person name="Ashton N."/>
            <person name="Barbazuk W.B."/>
            <person name="Barker E."/>
            <person name="Bennetzen J."/>
            <person name="Bezanilla M."/>
            <person name="Blankenship R."/>
            <person name="Cho S.H."/>
            <person name="Dutcher S."/>
            <person name="Estelle M."/>
            <person name="Fawcett J.A."/>
            <person name="Gundlach H."/>
            <person name="Hanada K."/>
            <person name="Heyl A."/>
            <person name="Hicks K.A."/>
            <person name="Hugh J."/>
            <person name="Lohr M."/>
            <person name="Mayer K."/>
            <person name="Melkozernov A."/>
            <person name="Murata T."/>
            <person name="Nelson D."/>
            <person name="Pils B."/>
            <person name="Prigge M."/>
            <person name="Reiss B."/>
            <person name="Renner T."/>
            <person name="Rombauts S."/>
            <person name="Rushton P."/>
            <person name="Sanderfoot A."/>
            <person name="Schween G."/>
            <person name="Shiu S.-H."/>
            <person name="Stueber K."/>
            <person name="Theodoulou F.L."/>
            <person name="Tu H."/>
            <person name="Van de Peer Y."/>
            <person name="Verrier P.J."/>
            <person name="Waters E."/>
            <person name="Wood A."/>
            <person name="Yang L."/>
            <person name="Cove D."/>
            <person name="Cuming A."/>
            <person name="Hasebe M."/>
            <person name="Lucas S."/>
            <person name="Mishler D.B."/>
            <person name="Reski R."/>
            <person name="Grigoriev I."/>
            <person name="Quatrano R.S."/>
            <person name="Boore J.L."/>
        </authorList>
    </citation>
    <scope>NUCLEOTIDE SEQUENCE [LARGE SCALE GENOMIC DNA]</scope>
    <source>
        <strain evidence="10 11">cv. Gransden 2004</strain>
    </source>
</reference>
<dbReference type="InterPro" id="IPR050314">
    <property type="entry name" value="Glycosyl_Hydrlase_18"/>
</dbReference>
<dbReference type="OMA" id="KSCQRGV"/>
<gene>
    <name evidence="10" type="primary">LOC112282278</name>
    <name evidence="9" type="ORF">PHYPA_008236</name>
</gene>
<reference evidence="9 11" key="2">
    <citation type="journal article" date="2018" name="Plant J.">
        <title>The Physcomitrella patens chromosome-scale assembly reveals moss genome structure and evolution.</title>
        <authorList>
            <person name="Lang D."/>
            <person name="Ullrich K.K."/>
            <person name="Murat F."/>
            <person name="Fuchs J."/>
            <person name="Jenkins J."/>
            <person name="Haas F.B."/>
            <person name="Piednoel M."/>
            <person name="Gundlach H."/>
            <person name="Van Bel M."/>
            <person name="Meyberg R."/>
            <person name="Vives C."/>
            <person name="Morata J."/>
            <person name="Symeonidi A."/>
            <person name="Hiss M."/>
            <person name="Muchero W."/>
            <person name="Kamisugi Y."/>
            <person name="Saleh O."/>
            <person name="Blanc G."/>
            <person name="Decker E.L."/>
            <person name="van Gessel N."/>
            <person name="Grimwood J."/>
            <person name="Hayes R.D."/>
            <person name="Graham S.W."/>
            <person name="Gunter L.E."/>
            <person name="McDaniel S.F."/>
            <person name="Hoernstein S.N.W."/>
            <person name="Larsson A."/>
            <person name="Li F.W."/>
            <person name="Perroud P.F."/>
            <person name="Phillips J."/>
            <person name="Ranjan P."/>
            <person name="Rokshar D.S."/>
            <person name="Rothfels C.J."/>
            <person name="Schneider L."/>
            <person name="Shu S."/>
            <person name="Stevenson D.W."/>
            <person name="Thummler F."/>
            <person name="Tillich M."/>
            <person name="Villarreal Aguilar J.C."/>
            <person name="Widiez T."/>
            <person name="Wong G.K."/>
            <person name="Wymore A."/>
            <person name="Zhang Y."/>
            <person name="Zimmer A.D."/>
            <person name="Quatrano R.S."/>
            <person name="Mayer K.F.X."/>
            <person name="Goodstein D."/>
            <person name="Casacuberta J.M."/>
            <person name="Vandepoele K."/>
            <person name="Reski R."/>
            <person name="Cuming A.C."/>
            <person name="Tuskan G.A."/>
            <person name="Maumus F."/>
            <person name="Salse J."/>
            <person name="Schmutz J."/>
            <person name="Rensing S.A."/>
        </authorList>
    </citation>
    <scope>NUCLEOTIDE SEQUENCE [LARGE SCALE GENOMIC DNA]</scope>
    <source>
        <strain evidence="10 11">cv. Gransden 2004</strain>
    </source>
</reference>
<dbReference type="PANTHER" id="PTHR11177:SF317">
    <property type="entry name" value="CHITINASE 12-RELATED"/>
    <property type="match status" value="1"/>
</dbReference>
<dbReference type="Gene3D" id="3.10.50.10">
    <property type="match status" value="1"/>
</dbReference>
<dbReference type="GeneID" id="112282278"/>
<dbReference type="GO" id="GO:0004568">
    <property type="term" value="F:chitinase activity"/>
    <property type="evidence" value="ECO:0000318"/>
    <property type="project" value="GO_Central"/>
</dbReference>
<evidence type="ECO:0000256" key="3">
    <source>
        <dbReference type="ARBA" id="ARBA00022801"/>
    </source>
</evidence>
<dbReference type="EnsemblPlants" id="Pp3c5_27410V3.2">
    <property type="protein sequence ID" value="Pp3c5_27410V3.2"/>
    <property type="gene ID" value="Pp3c5_27410"/>
</dbReference>
<name>A0A2K1KLB5_PHYPA</name>
<evidence type="ECO:0000313" key="10">
    <source>
        <dbReference type="EnsemblPlants" id="Pp3c5_27410V3.1"/>
    </source>
</evidence>
<dbReference type="InterPro" id="IPR017853">
    <property type="entry name" value="GH"/>
</dbReference>